<sequence length="78" mass="8337">MGLVSHEAPRLTATGPVPYDDTDARLPLEPGMVVSIETTMKHPKRGFIKLEDTVAVTPSGYEIFGEGGRGWNPGGTAR</sequence>
<dbReference type="Pfam" id="PF00557">
    <property type="entry name" value="Peptidase_M24"/>
    <property type="match status" value="1"/>
</dbReference>
<dbReference type="InterPro" id="IPR036005">
    <property type="entry name" value="Creatinase/aminopeptidase-like"/>
</dbReference>
<accession>A0A0E4BXA4</accession>
<proteinExistence type="predicted"/>
<reference evidence="3 4" key="1">
    <citation type="submission" date="2014-11" db="EMBL/GenBank/DDBJ databases">
        <title>Symbiosis island explosion on the genome of extra-slow-growing strains of soybean bradyrhizobia with massive insertion sequences.</title>
        <authorList>
            <person name="Iida T."/>
            <person name="Minamisawa K."/>
        </authorList>
    </citation>
    <scope>NUCLEOTIDE SEQUENCE [LARGE SCALE GENOMIC DNA]</scope>
    <source>
        <strain evidence="3 4">NK6</strain>
    </source>
</reference>
<dbReference type="SUPFAM" id="SSF55920">
    <property type="entry name" value="Creatinase/aminopeptidase"/>
    <property type="match status" value="1"/>
</dbReference>
<feature type="domain" description="Peptidase M24" evidence="2">
    <location>
        <begin position="1"/>
        <end position="58"/>
    </location>
</feature>
<evidence type="ECO:0000259" key="2">
    <source>
        <dbReference type="Pfam" id="PF00557"/>
    </source>
</evidence>
<dbReference type="Proteomes" id="UP000063308">
    <property type="component" value="Chromosome"/>
</dbReference>
<protein>
    <submittedName>
        <fullName evidence="3">Putative proline dipeptidase</fullName>
    </submittedName>
</protein>
<evidence type="ECO:0000313" key="3">
    <source>
        <dbReference type="EMBL" id="BAR62294.1"/>
    </source>
</evidence>
<feature type="region of interest" description="Disordered" evidence="1">
    <location>
        <begin position="1"/>
        <end position="24"/>
    </location>
</feature>
<dbReference type="EMBL" id="AP014685">
    <property type="protein sequence ID" value="BAR62294.1"/>
    <property type="molecule type" value="Genomic_DNA"/>
</dbReference>
<evidence type="ECO:0000313" key="4">
    <source>
        <dbReference type="Proteomes" id="UP000063308"/>
    </source>
</evidence>
<evidence type="ECO:0000256" key="1">
    <source>
        <dbReference type="SAM" id="MobiDB-lite"/>
    </source>
</evidence>
<name>A0A0E4BXA4_9BRAD</name>
<dbReference type="Gene3D" id="3.90.230.10">
    <property type="entry name" value="Creatinase/methionine aminopeptidase superfamily"/>
    <property type="match status" value="1"/>
</dbReference>
<gene>
    <name evidence="3" type="ORF">NK6_9152</name>
</gene>
<organism evidence="3 4">
    <name type="scientific">Bradyrhizobium diazoefficiens</name>
    <dbReference type="NCBI Taxonomy" id="1355477"/>
    <lineage>
        <taxon>Bacteria</taxon>
        <taxon>Pseudomonadati</taxon>
        <taxon>Pseudomonadota</taxon>
        <taxon>Alphaproteobacteria</taxon>
        <taxon>Hyphomicrobiales</taxon>
        <taxon>Nitrobacteraceae</taxon>
        <taxon>Bradyrhizobium</taxon>
    </lineage>
</organism>
<dbReference type="InterPro" id="IPR000994">
    <property type="entry name" value="Pept_M24"/>
</dbReference>
<dbReference type="AlphaFoldDB" id="A0A0E4BXA4"/>